<keyword evidence="4 11" id="KW-0662">Pyridine nucleotide biosynthesis</keyword>
<reference evidence="14" key="1">
    <citation type="submission" date="2017-01" db="EMBL/GenBank/DDBJ databases">
        <authorList>
            <person name="Varghese N."/>
            <person name="Submissions S."/>
        </authorList>
    </citation>
    <scope>NUCLEOTIDE SEQUENCE [LARGE SCALE GENOMIC DNA]</scope>
    <source>
        <strain evidence="14">DSM 21768</strain>
    </source>
</reference>
<organism evidence="13 14">
    <name type="scientific">Moraxella cuniculi DSM 21768</name>
    <dbReference type="NCBI Taxonomy" id="1122245"/>
    <lineage>
        <taxon>Bacteria</taxon>
        <taxon>Pseudomonadati</taxon>
        <taxon>Pseudomonadota</taxon>
        <taxon>Gammaproteobacteria</taxon>
        <taxon>Moraxellales</taxon>
        <taxon>Moraxellaceae</taxon>
        <taxon>Moraxella</taxon>
    </lineage>
</organism>
<comment type="function">
    <text evidence="1 11">Catalyzes the reversible adenylation of nicotinate mononucleotide (NaMN) to nicotinic acid adenine dinucleotide (NaAD).</text>
</comment>
<dbReference type="EMBL" id="FTNU01000004">
    <property type="protein sequence ID" value="SIR85179.1"/>
    <property type="molecule type" value="Genomic_DNA"/>
</dbReference>
<keyword evidence="5 11" id="KW-0808">Transferase</keyword>
<sequence>MTYRIYLGGSFDPIHHAHLQMAMAAFRRLSLLGLPATISLLPTAGNPFKPPPTPAMHRMNMIEHAITPLIASGIMIGIDDSELARTPPIYTIDTVRLLQKKYPNDVLIFVIGGDSLHTLPTWHSHEKLINAVKLWAFGRIGTADKIDASLMARCTTDLSQFLAENGRIFLDSSPIAAMSSSQIRTLIAKQNWQQATDLVNDEVLAYILTNKLYQTG</sequence>
<dbReference type="InterPro" id="IPR005248">
    <property type="entry name" value="NadD/NMNAT"/>
</dbReference>
<keyword evidence="8 11" id="KW-0067">ATP-binding</keyword>
<accession>A0A1N7EAX7</accession>
<evidence type="ECO:0000313" key="13">
    <source>
        <dbReference type="EMBL" id="SIR85179.1"/>
    </source>
</evidence>
<protein>
    <recommendedName>
        <fullName evidence="11">Probable nicotinate-nucleotide adenylyltransferase</fullName>
        <ecNumber evidence="11">2.7.7.18</ecNumber>
    </recommendedName>
    <alternativeName>
        <fullName evidence="11">Deamido-NAD(+) diphosphorylase</fullName>
    </alternativeName>
    <alternativeName>
        <fullName evidence="11">Deamido-NAD(+) pyrophosphorylase</fullName>
    </alternativeName>
    <alternativeName>
        <fullName evidence="11">Nicotinate mononucleotide adenylyltransferase</fullName>
        <shortName evidence="11">NaMN adenylyltransferase</shortName>
    </alternativeName>
</protein>
<evidence type="ECO:0000256" key="11">
    <source>
        <dbReference type="HAMAP-Rule" id="MF_00244"/>
    </source>
</evidence>
<keyword evidence="6 11" id="KW-0548">Nucleotidyltransferase</keyword>
<name>A0A1N7EAX7_9GAMM</name>
<feature type="domain" description="Cytidyltransferase-like" evidence="12">
    <location>
        <begin position="6"/>
        <end position="185"/>
    </location>
</feature>
<dbReference type="NCBIfam" id="TIGR00125">
    <property type="entry name" value="cyt_tran_rel"/>
    <property type="match status" value="1"/>
</dbReference>
<dbReference type="STRING" id="34061.B0189_07265"/>
<dbReference type="Gene3D" id="3.40.50.620">
    <property type="entry name" value="HUPs"/>
    <property type="match status" value="1"/>
</dbReference>
<evidence type="ECO:0000256" key="8">
    <source>
        <dbReference type="ARBA" id="ARBA00022840"/>
    </source>
</evidence>
<dbReference type="Proteomes" id="UP000187495">
    <property type="component" value="Unassembled WGS sequence"/>
</dbReference>
<evidence type="ECO:0000256" key="2">
    <source>
        <dbReference type="ARBA" id="ARBA00005019"/>
    </source>
</evidence>
<dbReference type="SUPFAM" id="SSF52374">
    <property type="entry name" value="Nucleotidylyl transferase"/>
    <property type="match status" value="1"/>
</dbReference>
<comment type="similarity">
    <text evidence="3 11">Belongs to the NadD family.</text>
</comment>
<dbReference type="PANTHER" id="PTHR39321">
    <property type="entry name" value="NICOTINATE-NUCLEOTIDE ADENYLYLTRANSFERASE-RELATED"/>
    <property type="match status" value="1"/>
</dbReference>
<dbReference type="PANTHER" id="PTHR39321:SF3">
    <property type="entry name" value="PHOSPHOPANTETHEINE ADENYLYLTRANSFERASE"/>
    <property type="match status" value="1"/>
</dbReference>
<dbReference type="NCBIfam" id="TIGR00482">
    <property type="entry name" value="nicotinate (nicotinamide) nucleotide adenylyltransferase"/>
    <property type="match status" value="1"/>
</dbReference>
<evidence type="ECO:0000256" key="4">
    <source>
        <dbReference type="ARBA" id="ARBA00022642"/>
    </source>
</evidence>
<evidence type="ECO:0000313" key="14">
    <source>
        <dbReference type="Proteomes" id="UP000187495"/>
    </source>
</evidence>
<evidence type="ECO:0000256" key="3">
    <source>
        <dbReference type="ARBA" id="ARBA00009014"/>
    </source>
</evidence>
<evidence type="ECO:0000256" key="6">
    <source>
        <dbReference type="ARBA" id="ARBA00022695"/>
    </source>
</evidence>
<gene>
    <name evidence="11" type="primary">nadD</name>
    <name evidence="13" type="ORF">SAMN02745664_1044</name>
</gene>
<dbReference type="InterPro" id="IPR004821">
    <property type="entry name" value="Cyt_trans-like"/>
</dbReference>
<evidence type="ECO:0000256" key="5">
    <source>
        <dbReference type="ARBA" id="ARBA00022679"/>
    </source>
</evidence>
<dbReference type="GO" id="GO:0004515">
    <property type="term" value="F:nicotinate-nucleotide adenylyltransferase activity"/>
    <property type="evidence" value="ECO:0007669"/>
    <property type="project" value="UniProtKB-UniRule"/>
</dbReference>
<evidence type="ECO:0000256" key="7">
    <source>
        <dbReference type="ARBA" id="ARBA00022741"/>
    </source>
</evidence>
<evidence type="ECO:0000256" key="1">
    <source>
        <dbReference type="ARBA" id="ARBA00002324"/>
    </source>
</evidence>
<dbReference type="GO" id="GO:0005524">
    <property type="term" value="F:ATP binding"/>
    <property type="evidence" value="ECO:0007669"/>
    <property type="project" value="UniProtKB-KW"/>
</dbReference>
<comment type="catalytic activity">
    <reaction evidence="10 11">
        <text>nicotinate beta-D-ribonucleotide + ATP + H(+) = deamido-NAD(+) + diphosphate</text>
        <dbReference type="Rhea" id="RHEA:22860"/>
        <dbReference type="ChEBI" id="CHEBI:15378"/>
        <dbReference type="ChEBI" id="CHEBI:30616"/>
        <dbReference type="ChEBI" id="CHEBI:33019"/>
        <dbReference type="ChEBI" id="CHEBI:57502"/>
        <dbReference type="ChEBI" id="CHEBI:58437"/>
        <dbReference type="EC" id="2.7.7.18"/>
    </reaction>
</comment>
<dbReference type="HAMAP" id="MF_00244">
    <property type="entry name" value="NaMN_adenylyltr"/>
    <property type="match status" value="1"/>
</dbReference>
<evidence type="ECO:0000256" key="9">
    <source>
        <dbReference type="ARBA" id="ARBA00023027"/>
    </source>
</evidence>
<dbReference type="RefSeq" id="WP_076554871.1">
    <property type="nucleotide sequence ID" value="NZ_FTNU01000004.1"/>
</dbReference>
<keyword evidence="14" id="KW-1185">Reference proteome</keyword>
<comment type="pathway">
    <text evidence="2 11">Cofactor biosynthesis; NAD(+) biosynthesis; deamido-NAD(+) from nicotinate D-ribonucleotide: step 1/1.</text>
</comment>
<dbReference type="GO" id="GO:0009435">
    <property type="term" value="P:NAD+ biosynthetic process"/>
    <property type="evidence" value="ECO:0007669"/>
    <property type="project" value="UniProtKB-UniRule"/>
</dbReference>
<dbReference type="InterPro" id="IPR014729">
    <property type="entry name" value="Rossmann-like_a/b/a_fold"/>
</dbReference>
<keyword evidence="9 11" id="KW-0520">NAD</keyword>
<dbReference type="AlphaFoldDB" id="A0A1N7EAX7"/>
<proteinExistence type="inferred from homology"/>
<dbReference type="CDD" id="cd02165">
    <property type="entry name" value="NMNAT"/>
    <property type="match status" value="1"/>
</dbReference>
<evidence type="ECO:0000256" key="10">
    <source>
        <dbReference type="ARBA" id="ARBA00048721"/>
    </source>
</evidence>
<dbReference type="Pfam" id="PF01467">
    <property type="entry name" value="CTP_transf_like"/>
    <property type="match status" value="1"/>
</dbReference>
<dbReference type="UniPathway" id="UPA00253">
    <property type="reaction ID" value="UER00332"/>
</dbReference>
<evidence type="ECO:0000259" key="12">
    <source>
        <dbReference type="Pfam" id="PF01467"/>
    </source>
</evidence>
<dbReference type="EC" id="2.7.7.18" evidence="11"/>
<keyword evidence="7 11" id="KW-0547">Nucleotide-binding</keyword>